<protein>
    <submittedName>
        <fullName evidence="2">Exopolysaccharide biosynthesis protein</fullName>
    </submittedName>
</protein>
<name>A0ABX1CMB9_9SPHN</name>
<evidence type="ECO:0000313" key="2">
    <source>
        <dbReference type="EMBL" id="NJR77853.1"/>
    </source>
</evidence>
<sequence>MSSARKPLICLAASGGGHVRQILDLKPVWQDYPHYIVTEDTALGRSIAAEEEVHFVPHFALGQARLGNRAGMLAAAWRSIAASWRIVRRRRPDLFITTGAGSQLFVMLFARLAGATVVLIDSFARFRAPSAFARLAGRLAHVRIAQSRESAAAWGGALSFDPFRVNDGDPPVKDPLLFATVGATLPFDRLVQLVEHARDAGLIAEQIVVQHGEGGRPVPGVRSVEGLPFAEVQGLLRRASIVVCHGGTGSLITALREWCQVIAVPRSFARGEHYDDHQEEIVDAFEERGLIQRADDDAQFAAALAEARRRPRRSATTDPAELIAYLRDLAEATPARG</sequence>
<organism evidence="2 3">
    <name type="scientific">Sphingomonas corticis</name>
    <dbReference type="NCBI Taxonomy" id="2722791"/>
    <lineage>
        <taxon>Bacteria</taxon>
        <taxon>Pseudomonadati</taxon>
        <taxon>Pseudomonadota</taxon>
        <taxon>Alphaproteobacteria</taxon>
        <taxon>Sphingomonadales</taxon>
        <taxon>Sphingomonadaceae</taxon>
        <taxon>Sphingomonas</taxon>
    </lineage>
</organism>
<comment type="caution">
    <text evidence="2">The sequence shown here is derived from an EMBL/GenBank/DDBJ whole genome shotgun (WGS) entry which is preliminary data.</text>
</comment>
<dbReference type="Proteomes" id="UP000732399">
    <property type="component" value="Unassembled WGS sequence"/>
</dbReference>
<dbReference type="Gene3D" id="3.40.50.2000">
    <property type="entry name" value="Glycogen Phosphorylase B"/>
    <property type="match status" value="2"/>
</dbReference>
<evidence type="ECO:0000313" key="3">
    <source>
        <dbReference type="Proteomes" id="UP000732399"/>
    </source>
</evidence>
<dbReference type="Pfam" id="PF04101">
    <property type="entry name" value="Glyco_tran_28_C"/>
    <property type="match status" value="1"/>
</dbReference>
<dbReference type="RefSeq" id="WP_168133365.1">
    <property type="nucleotide sequence ID" value="NZ_JAAVJH010000002.1"/>
</dbReference>
<dbReference type="EMBL" id="JAAVJH010000002">
    <property type="protein sequence ID" value="NJR77853.1"/>
    <property type="molecule type" value="Genomic_DNA"/>
</dbReference>
<dbReference type="SUPFAM" id="SSF53756">
    <property type="entry name" value="UDP-Glycosyltransferase/glycogen phosphorylase"/>
    <property type="match status" value="1"/>
</dbReference>
<dbReference type="InterPro" id="IPR007235">
    <property type="entry name" value="Glyco_trans_28_C"/>
</dbReference>
<dbReference type="NCBIfam" id="NF046028">
    <property type="entry name" value="GluronsyltaseWelK"/>
    <property type="match status" value="1"/>
</dbReference>
<feature type="domain" description="Glycosyl transferase family 28 C-terminal" evidence="1">
    <location>
        <begin position="177"/>
        <end position="323"/>
    </location>
</feature>
<accession>A0ABX1CMB9</accession>
<keyword evidence="3" id="KW-1185">Reference proteome</keyword>
<reference evidence="2 3" key="1">
    <citation type="submission" date="2020-03" db="EMBL/GenBank/DDBJ databases">
        <authorList>
            <person name="Wang L."/>
            <person name="He N."/>
            <person name="Li Y."/>
            <person name="Fang Y."/>
            <person name="Zhang F."/>
        </authorList>
    </citation>
    <scope>NUCLEOTIDE SEQUENCE [LARGE SCALE GENOMIC DNA]</scope>
    <source>
        <strain evidence="2 3">36D10-4-7</strain>
    </source>
</reference>
<gene>
    <name evidence="2" type="ORF">HBH26_04375</name>
</gene>
<proteinExistence type="predicted"/>
<evidence type="ECO:0000259" key="1">
    <source>
        <dbReference type="Pfam" id="PF04101"/>
    </source>
</evidence>